<gene>
    <name evidence="1" type="ORF">NCTC10821_00346</name>
</gene>
<proteinExistence type="predicted"/>
<organism evidence="1 2">
    <name type="scientific">Mycolicibacterium tokaiense</name>
    <dbReference type="NCBI Taxonomy" id="39695"/>
    <lineage>
        <taxon>Bacteria</taxon>
        <taxon>Bacillati</taxon>
        <taxon>Actinomycetota</taxon>
        <taxon>Actinomycetes</taxon>
        <taxon>Mycobacteriales</taxon>
        <taxon>Mycobacteriaceae</taxon>
        <taxon>Mycolicibacterium</taxon>
    </lineage>
</organism>
<keyword evidence="2" id="KW-1185">Reference proteome</keyword>
<accession>A0A378TAH3</accession>
<dbReference type="EMBL" id="UGQT01000001">
    <property type="protein sequence ID" value="STZ56853.1"/>
    <property type="molecule type" value="Genomic_DNA"/>
</dbReference>
<name>A0A378TAH3_9MYCO</name>
<dbReference type="OrthoDB" id="4370298at2"/>
<dbReference type="Proteomes" id="UP000254978">
    <property type="component" value="Unassembled WGS sequence"/>
</dbReference>
<dbReference type="AlphaFoldDB" id="A0A378TAH3"/>
<reference evidence="1 2" key="1">
    <citation type="submission" date="2018-06" db="EMBL/GenBank/DDBJ databases">
        <authorList>
            <consortium name="Pathogen Informatics"/>
            <person name="Doyle S."/>
        </authorList>
    </citation>
    <scope>NUCLEOTIDE SEQUENCE [LARGE SCALE GENOMIC DNA]</scope>
    <source>
        <strain evidence="1 2">NCTC10821</strain>
    </source>
</reference>
<evidence type="ECO:0000313" key="1">
    <source>
        <dbReference type="EMBL" id="STZ56853.1"/>
    </source>
</evidence>
<sequence>MTRLAESAPSDATVRVAALDVAHSRRRSIAIVGPFDLPPVAVLDDRFRAMAAHGAITRLPLHPSTTSTRWSVAPEGRAAVLETAPLGPGEDPAVLAARVRTTHDQRGMQIITAGDYLAIDFSHGLGEVLMINSLVDSLLGNADPTDPEMWARYRHRLSPLLVAALRTFALDPRRALALAAARNDRPAVEPATGPPASPAPTTLAVGLPAETVARVRRYRDAQLPGVSLVSLFTHALWRALADAGVPMSTVVKLPFDARRYLPEGRDTLATFSAGLDFRIEPTKGPAALQEAMTAAARSGRPVANLLIGTLMTRRELLRGGGDEPAASPTGPVHLLHSSVGVLPRKGQWPFRDPAQARMLVASDPADLNSITVTSVTTMNNLWFTAEFHRSAIDPAKVRAALDSIAEGAATDSLAVI</sequence>
<protein>
    <submittedName>
        <fullName evidence="1">Uncharacterized protein</fullName>
    </submittedName>
</protein>
<dbReference type="RefSeq" id="WP_147289286.1">
    <property type="nucleotide sequence ID" value="NZ_AP022600.1"/>
</dbReference>
<evidence type="ECO:0000313" key="2">
    <source>
        <dbReference type="Proteomes" id="UP000254978"/>
    </source>
</evidence>